<dbReference type="InterPro" id="IPR001623">
    <property type="entry name" value="DnaJ_domain"/>
</dbReference>
<dbReference type="PROSITE" id="PS50076">
    <property type="entry name" value="DNAJ_2"/>
    <property type="match status" value="1"/>
</dbReference>
<dbReference type="Pfam" id="PF01556">
    <property type="entry name" value="DnaJ_C"/>
    <property type="match status" value="1"/>
</dbReference>
<dbReference type="PANTHER" id="PTHR43096:SF52">
    <property type="entry name" value="DNAJ HOMOLOG 1, MITOCHONDRIAL-RELATED"/>
    <property type="match status" value="1"/>
</dbReference>
<evidence type="ECO:0000256" key="2">
    <source>
        <dbReference type="SAM" id="MobiDB-lite"/>
    </source>
</evidence>
<keyword evidence="1" id="KW-0143">Chaperone</keyword>
<dbReference type="InterPro" id="IPR008971">
    <property type="entry name" value="HSP40/DnaJ_pept-bd"/>
</dbReference>
<feature type="compositionally biased region" description="Basic and acidic residues" evidence="2">
    <location>
        <begin position="56"/>
        <end position="94"/>
    </location>
</feature>
<dbReference type="SUPFAM" id="SSF46565">
    <property type="entry name" value="Chaperone J-domain"/>
    <property type="match status" value="1"/>
</dbReference>
<gene>
    <name evidence="4" type="ORF">ABID16_003484</name>
</gene>
<feature type="region of interest" description="Disordered" evidence="2">
    <location>
        <begin position="56"/>
        <end position="96"/>
    </location>
</feature>
<organism evidence="4 5">
    <name type="scientific">Rhizobium aquaticum</name>
    <dbReference type="NCBI Taxonomy" id="1549636"/>
    <lineage>
        <taxon>Bacteria</taxon>
        <taxon>Pseudomonadati</taxon>
        <taxon>Pseudomonadota</taxon>
        <taxon>Alphaproteobacteria</taxon>
        <taxon>Hyphomicrobiales</taxon>
        <taxon>Rhizobiaceae</taxon>
        <taxon>Rhizobium/Agrobacterium group</taxon>
        <taxon>Rhizobium</taxon>
    </lineage>
</organism>
<evidence type="ECO:0000313" key="4">
    <source>
        <dbReference type="EMBL" id="MET3615141.1"/>
    </source>
</evidence>
<dbReference type="Pfam" id="PF00226">
    <property type="entry name" value="DnaJ"/>
    <property type="match status" value="1"/>
</dbReference>
<accession>A0ABV2J323</accession>
<evidence type="ECO:0000256" key="1">
    <source>
        <dbReference type="ARBA" id="ARBA00023186"/>
    </source>
</evidence>
<dbReference type="SUPFAM" id="SSF49493">
    <property type="entry name" value="HSP40/DnaJ peptide-binding domain"/>
    <property type="match status" value="2"/>
</dbReference>
<sequence>MRDPYSVLGVKPTASLDEIKAAWRALAKALHPDRNQSDPTAHLRFAEVGQAYQLLKDPESRQRLDQERRMADEARRREQAGGQRSAERQAKAESGDSSLFSNLWRNMAGQANAPDKAPDLALDAQISIEDIFQKAKALVQLPDGKTLRVALPEGVTDGRQVRIAAQGHRVTGLKRGDVVVTFRIAPHPVFRAEGLDLYTNLPVDIENAVLGCETIVDAPDGPIRVTVPEWSGSDRTLRIRGRGLPGREGERGDLYAEIRVMLWDHPDDKVKDLMRSLREGLFL</sequence>
<dbReference type="Gene3D" id="1.10.287.110">
    <property type="entry name" value="DnaJ domain"/>
    <property type="match status" value="1"/>
</dbReference>
<keyword evidence="5" id="KW-1185">Reference proteome</keyword>
<dbReference type="InterPro" id="IPR002939">
    <property type="entry name" value="DnaJ_C"/>
</dbReference>
<dbReference type="EMBL" id="JBEPMB010000006">
    <property type="protein sequence ID" value="MET3615141.1"/>
    <property type="molecule type" value="Genomic_DNA"/>
</dbReference>
<dbReference type="Proteomes" id="UP001549047">
    <property type="component" value="Unassembled WGS sequence"/>
</dbReference>
<dbReference type="CDD" id="cd06257">
    <property type="entry name" value="DnaJ"/>
    <property type="match status" value="1"/>
</dbReference>
<dbReference type="Gene3D" id="2.60.260.20">
    <property type="entry name" value="Urease metallochaperone UreE, N-terminal domain"/>
    <property type="match status" value="2"/>
</dbReference>
<protein>
    <submittedName>
        <fullName evidence="4">DnaJ-class molecular chaperone</fullName>
    </submittedName>
</protein>
<comment type="caution">
    <text evidence="4">The sequence shown here is derived from an EMBL/GenBank/DDBJ whole genome shotgun (WGS) entry which is preliminary data.</text>
</comment>
<reference evidence="4 5" key="1">
    <citation type="submission" date="2024-06" db="EMBL/GenBank/DDBJ databases">
        <title>Genomic Encyclopedia of Type Strains, Phase IV (KMG-IV): sequencing the most valuable type-strain genomes for metagenomic binning, comparative biology and taxonomic classification.</title>
        <authorList>
            <person name="Goeker M."/>
        </authorList>
    </citation>
    <scope>NUCLEOTIDE SEQUENCE [LARGE SCALE GENOMIC DNA]</scope>
    <source>
        <strain evidence="4 5">DSM 29780</strain>
    </source>
</reference>
<evidence type="ECO:0000313" key="5">
    <source>
        <dbReference type="Proteomes" id="UP001549047"/>
    </source>
</evidence>
<dbReference type="CDD" id="cd10747">
    <property type="entry name" value="DnaJ_C"/>
    <property type="match status" value="1"/>
</dbReference>
<proteinExistence type="predicted"/>
<dbReference type="RefSeq" id="WP_354557631.1">
    <property type="nucleotide sequence ID" value="NZ_JBEPMB010000006.1"/>
</dbReference>
<dbReference type="PANTHER" id="PTHR43096">
    <property type="entry name" value="DNAJ HOMOLOG 1, MITOCHONDRIAL-RELATED"/>
    <property type="match status" value="1"/>
</dbReference>
<dbReference type="InterPro" id="IPR036869">
    <property type="entry name" value="J_dom_sf"/>
</dbReference>
<name>A0ABV2J323_9HYPH</name>
<dbReference type="SMART" id="SM00271">
    <property type="entry name" value="DnaJ"/>
    <property type="match status" value="1"/>
</dbReference>
<dbReference type="PRINTS" id="PR00625">
    <property type="entry name" value="JDOMAIN"/>
</dbReference>
<evidence type="ECO:0000259" key="3">
    <source>
        <dbReference type="PROSITE" id="PS50076"/>
    </source>
</evidence>
<feature type="domain" description="J" evidence="3">
    <location>
        <begin position="3"/>
        <end position="68"/>
    </location>
</feature>